<evidence type="ECO:0000256" key="2">
    <source>
        <dbReference type="ARBA" id="ARBA00022448"/>
    </source>
</evidence>
<keyword evidence="14" id="KW-1185">Reference proteome</keyword>
<dbReference type="AlphaFoldDB" id="A0A975G0X5"/>
<dbReference type="SUPFAM" id="SSF56935">
    <property type="entry name" value="Porins"/>
    <property type="match status" value="1"/>
</dbReference>
<dbReference type="PROSITE" id="PS51318">
    <property type="entry name" value="TAT"/>
    <property type="match status" value="1"/>
</dbReference>
<keyword evidence="3 8" id="KW-1134">Transmembrane beta strand</keyword>
<keyword evidence="6 8" id="KW-0472">Membrane</keyword>
<name>A0A975G0X5_9CAUL</name>
<evidence type="ECO:0000256" key="8">
    <source>
        <dbReference type="PROSITE-ProRule" id="PRU01360"/>
    </source>
</evidence>
<dbReference type="InterPro" id="IPR006311">
    <property type="entry name" value="TAT_signal"/>
</dbReference>
<feature type="domain" description="TonB-dependent receptor-like beta-barrel" evidence="11">
    <location>
        <begin position="377"/>
        <end position="879"/>
    </location>
</feature>
<evidence type="ECO:0000256" key="7">
    <source>
        <dbReference type="ARBA" id="ARBA00023237"/>
    </source>
</evidence>
<dbReference type="Gene3D" id="2.170.130.10">
    <property type="entry name" value="TonB-dependent receptor, plug domain"/>
    <property type="match status" value="1"/>
</dbReference>
<proteinExistence type="inferred from homology"/>
<evidence type="ECO:0000256" key="6">
    <source>
        <dbReference type="ARBA" id="ARBA00023136"/>
    </source>
</evidence>
<sequence>MNIRRRVLIGSASAAAIICAGAPAFAAAAATSPIDEIVVTGIRESLQRAIEVKKNSDNQVDAISATDIGKLPDKNVADALQRIPGVNISSAASGEGGFDENDRVSIRGTPASLTNVTIDGHAVATGDWFILDQFQTVGRSTSFDLVPSEVVQAVEVYKTQSAEQLEGGVAGAVDVITRKPLDFHKPFSAELSVQGAYNTISGETKPQVNGLINWKNDAGTFGVLLQGFYEERSVERHGQETLGYMTIDSTMLAGANHPDLIGVQAPTLIGSTLFRQEKERKGLDGHIQWAPTDKFSLDLSGFYSKLDASNRNYNYMYWGSRELTYNNGAGNLTGNSPTSYTVANNTLVAAAWPGVNSFGKSVEGLVVDNIIRPHAGSETYYVNLDGKYAVNDKLTLKGQIGYTEGLGETPQSPSFEADGAPGISYAASGNGWAVNPSIDPQNPAGLANDWAWNETFRSQDKEVYGKVDADWEVAHGPFKAVLAGVRAAEHTRQVDGWDRGCTLGANGQCWSSPTMPFSAVNPTTYGHGYSGGELGIPGLLIPIAGDPGAVENALNSITDGVHGPISSIRQAQNYYWMGSFKVQERDIAGYAMAKVGGEGWRGNVGVRIVDTEENAYVNSPSQLSAGAPLITTSAYGNYYLNHVQHDYLDILPSVNFTFDLRSNLLLRLSAAETMSRPDYSALGGTVSLNDLTLTGNGGNANLKPIKAAVYDAALEWYYQPTAVAAVSLFYDDLSSYVTFGNSTGVYIDQLLTGHNGPPVYRSYTITSPANTTGEVKGIELQVQQPLPMGFGVQANFTYVDAEDAKGTALVGTSRVTYNLVGYYENKWISTRLAYTYRSHYFVGLDRGAEENEDGVGTLDASVNVNVTPNVALTLDAKNITDPLLKYYAANKTQPRAVYDNGTQLFFGLRAKF</sequence>
<evidence type="ECO:0000256" key="1">
    <source>
        <dbReference type="ARBA" id="ARBA00004571"/>
    </source>
</evidence>
<keyword evidence="4 8" id="KW-0812">Transmembrane</keyword>
<dbReference type="PANTHER" id="PTHR40980:SF3">
    <property type="entry name" value="TONB-DEPENDENT RECEPTOR-LIKE BETA-BARREL DOMAIN-CONTAINING PROTEIN"/>
    <property type="match status" value="1"/>
</dbReference>
<gene>
    <name evidence="13" type="ORF">KCG34_01370</name>
</gene>
<dbReference type="InterPro" id="IPR039426">
    <property type="entry name" value="TonB-dep_rcpt-like"/>
</dbReference>
<evidence type="ECO:0000256" key="3">
    <source>
        <dbReference type="ARBA" id="ARBA00022452"/>
    </source>
</evidence>
<evidence type="ECO:0000256" key="10">
    <source>
        <dbReference type="SAM" id="SignalP"/>
    </source>
</evidence>
<evidence type="ECO:0000259" key="11">
    <source>
        <dbReference type="Pfam" id="PF00593"/>
    </source>
</evidence>
<keyword evidence="10" id="KW-0732">Signal</keyword>
<keyword evidence="5 9" id="KW-0798">TonB box</keyword>
<evidence type="ECO:0000256" key="4">
    <source>
        <dbReference type="ARBA" id="ARBA00022692"/>
    </source>
</evidence>
<dbReference type="NCBIfam" id="TIGR01782">
    <property type="entry name" value="TonB-Xanth-Caul"/>
    <property type="match status" value="1"/>
</dbReference>
<comment type="similarity">
    <text evidence="8 9">Belongs to the TonB-dependent receptor family.</text>
</comment>
<keyword evidence="7 8" id="KW-0998">Cell outer membrane</keyword>
<dbReference type="PROSITE" id="PS52016">
    <property type="entry name" value="TONB_DEPENDENT_REC_3"/>
    <property type="match status" value="1"/>
</dbReference>
<keyword evidence="13" id="KW-0675">Receptor</keyword>
<dbReference type="PANTHER" id="PTHR40980">
    <property type="entry name" value="PLUG DOMAIN-CONTAINING PROTEIN"/>
    <property type="match status" value="1"/>
</dbReference>
<evidence type="ECO:0000313" key="14">
    <source>
        <dbReference type="Proteomes" id="UP000676409"/>
    </source>
</evidence>
<keyword evidence="2 8" id="KW-0813">Transport</keyword>
<dbReference type="Pfam" id="PF00593">
    <property type="entry name" value="TonB_dep_Rec_b-barrel"/>
    <property type="match status" value="1"/>
</dbReference>
<evidence type="ECO:0000313" key="13">
    <source>
        <dbReference type="EMBL" id="QUD88569.1"/>
    </source>
</evidence>
<organism evidence="13 14">
    <name type="scientific">Phenylobacterium montanum</name>
    <dbReference type="NCBI Taxonomy" id="2823693"/>
    <lineage>
        <taxon>Bacteria</taxon>
        <taxon>Pseudomonadati</taxon>
        <taxon>Pseudomonadota</taxon>
        <taxon>Alphaproteobacteria</taxon>
        <taxon>Caulobacterales</taxon>
        <taxon>Caulobacteraceae</taxon>
        <taxon>Phenylobacterium</taxon>
    </lineage>
</organism>
<dbReference type="EMBL" id="CP073078">
    <property type="protein sequence ID" value="QUD88569.1"/>
    <property type="molecule type" value="Genomic_DNA"/>
</dbReference>
<evidence type="ECO:0000259" key="12">
    <source>
        <dbReference type="Pfam" id="PF07715"/>
    </source>
</evidence>
<feature type="domain" description="TonB-dependent receptor plug" evidence="12">
    <location>
        <begin position="53"/>
        <end position="171"/>
    </location>
</feature>
<comment type="subcellular location">
    <subcellularLocation>
        <location evidence="1 8">Cell outer membrane</location>
        <topology evidence="1 8">Multi-pass membrane protein</topology>
    </subcellularLocation>
</comment>
<dbReference type="RefSeq" id="WP_211938619.1">
    <property type="nucleotide sequence ID" value="NZ_CP073078.1"/>
</dbReference>
<dbReference type="Gene3D" id="2.40.170.20">
    <property type="entry name" value="TonB-dependent receptor, beta-barrel domain"/>
    <property type="match status" value="1"/>
</dbReference>
<dbReference type="Proteomes" id="UP000676409">
    <property type="component" value="Chromosome"/>
</dbReference>
<dbReference type="Pfam" id="PF07715">
    <property type="entry name" value="Plug"/>
    <property type="match status" value="1"/>
</dbReference>
<dbReference type="InterPro" id="IPR012910">
    <property type="entry name" value="Plug_dom"/>
</dbReference>
<dbReference type="InterPro" id="IPR010104">
    <property type="entry name" value="TonB_rcpt_bac"/>
</dbReference>
<dbReference type="GO" id="GO:0009279">
    <property type="term" value="C:cell outer membrane"/>
    <property type="evidence" value="ECO:0007669"/>
    <property type="project" value="UniProtKB-SubCell"/>
</dbReference>
<dbReference type="InterPro" id="IPR000531">
    <property type="entry name" value="Beta-barrel_TonB"/>
</dbReference>
<evidence type="ECO:0000256" key="5">
    <source>
        <dbReference type="ARBA" id="ARBA00023077"/>
    </source>
</evidence>
<evidence type="ECO:0000256" key="9">
    <source>
        <dbReference type="RuleBase" id="RU003357"/>
    </source>
</evidence>
<protein>
    <submittedName>
        <fullName evidence="13">TonB-dependent receptor</fullName>
    </submittedName>
</protein>
<dbReference type="KEGG" id="caul:KCG34_01370"/>
<dbReference type="InterPro" id="IPR037066">
    <property type="entry name" value="Plug_dom_sf"/>
</dbReference>
<dbReference type="InterPro" id="IPR036942">
    <property type="entry name" value="Beta-barrel_TonB_sf"/>
</dbReference>
<reference evidence="13" key="1">
    <citation type="submission" date="2021-04" db="EMBL/GenBank/DDBJ databases">
        <title>The complete genome sequence of Caulobacter sp. S6.</title>
        <authorList>
            <person name="Tang Y."/>
            <person name="Ouyang W."/>
            <person name="Liu Q."/>
            <person name="Huang B."/>
            <person name="Guo Z."/>
            <person name="Lei P."/>
        </authorList>
    </citation>
    <scope>NUCLEOTIDE SEQUENCE</scope>
    <source>
        <strain evidence="13">S6</strain>
    </source>
</reference>
<feature type="signal peptide" evidence="10">
    <location>
        <begin position="1"/>
        <end position="26"/>
    </location>
</feature>
<accession>A0A975G0X5</accession>
<feature type="chain" id="PRO_5037156397" evidence="10">
    <location>
        <begin position="27"/>
        <end position="912"/>
    </location>
</feature>